<evidence type="ECO:0000313" key="9">
    <source>
        <dbReference type="Proteomes" id="UP000078596"/>
    </source>
</evidence>
<keyword evidence="3 7" id="KW-0808">Transferase</keyword>
<comment type="function">
    <text evidence="7">Catalyzes the transfer of the diacylglyceryl group from phosphatidylglycerol to the sulfhydryl group of the N-terminal cysteine of a prolipoprotein, the first step in the formation of mature lipoproteins.</text>
</comment>
<comment type="pathway">
    <text evidence="7">Protein modification; lipoprotein biosynthesis (diacylglyceryl transfer).</text>
</comment>
<name>A0A191ZGP8_9GAMM</name>
<dbReference type="GO" id="GO:0005886">
    <property type="term" value="C:plasma membrane"/>
    <property type="evidence" value="ECO:0007669"/>
    <property type="project" value="UniProtKB-SubCell"/>
</dbReference>
<proteinExistence type="inferred from homology"/>
<feature type="transmembrane region" description="Helical" evidence="7">
    <location>
        <begin position="96"/>
        <end position="113"/>
    </location>
</feature>
<keyword evidence="4 7" id="KW-0812">Transmembrane</keyword>
<dbReference type="InterPro" id="IPR001640">
    <property type="entry name" value="Lgt"/>
</dbReference>
<dbReference type="RefSeq" id="WP_066099421.1">
    <property type="nucleotide sequence ID" value="NZ_CP016027.1"/>
</dbReference>
<keyword evidence="8" id="KW-0449">Lipoprotein</keyword>
<keyword evidence="5 7" id="KW-1133">Transmembrane helix</keyword>
<dbReference type="OrthoDB" id="871140at2"/>
<dbReference type="GO" id="GO:0042158">
    <property type="term" value="P:lipoprotein biosynthetic process"/>
    <property type="evidence" value="ECO:0007669"/>
    <property type="project" value="UniProtKB-UniRule"/>
</dbReference>
<dbReference type="NCBIfam" id="TIGR00544">
    <property type="entry name" value="lgt"/>
    <property type="match status" value="1"/>
</dbReference>
<evidence type="ECO:0000256" key="5">
    <source>
        <dbReference type="ARBA" id="ARBA00022989"/>
    </source>
</evidence>
<dbReference type="EMBL" id="CP016027">
    <property type="protein sequence ID" value="ANJ67059.1"/>
    <property type="molecule type" value="Genomic_DNA"/>
</dbReference>
<feature type="transmembrane region" description="Helical" evidence="7">
    <location>
        <begin position="173"/>
        <end position="192"/>
    </location>
</feature>
<dbReference type="KEGG" id="haz:A9404_06380"/>
<gene>
    <name evidence="7" type="primary">lgt</name>
    <name evidence="8" type="ORF">A9404_06380</name>
</gene>
<dbReference type="STRING" id="1860122.A9404_06380"/>
<evidence type="ECO:0000256" key="7">
    <source>
        <dbReference type="HAMAP-Rule" id="MF_01147"/>
    </source>
</evidence>
<organism evidence="8 9">
    <name type="scientific">Halothiobacillus diazotrophicus</name>
    <dbReference type="NCBI Taxonomy" id="1860122"/>
    <lineage>
        <taxon>Bacteria</taxon>
        <taxon>Pseudomonadati</taxon>
        <taxon>Pseudomonadota</taxon>
        <taxon>Gammaproteobacteria</taxon>
        <taxon>Chromatiales</taxon>
        <taxon>Halothiobacillaceae</taxon>
        <taxon>Halothiobacillus</taxon>
    </lineage>
</organism>
<dbReference type="EC" id="2.5.1.145" evidence="7"/>
<dbReference type="UniPathway" id="UPA00664"/>
<accession>A0A191ZGP8</accession>
<evidence type="ECO:0000256" key="6">
    <source>
        <dbReference type="ARBA" id="ARBA00023136"/>
    </source>
</evidence>
<dbReference type="PROSITE" id="PS01311">
    <property type="entry name" value="LGT"/>
    <property type="match status" value="1"/>
</dbReference>
<keyword evidence="9" id="KW-1185">Reference proteome</keyword>
<feature type="transmembrane region" description="Helical" evidence="7">
    <location>
        <begin position="20"/>
        <end position="36"/>
    </location>
</feature>
<dbReference type="Proteomes" id="UP000078596">
    <property type="component" value="Chromosome"/>
</dbReference>
<feature type="binding site" evidence="7">
    <location>
        <position position="139"/>
    </location>
    <ligand>
        <name>a 1,2-diacyl-sn-glycero-3-phospho-(1'-sn-glycerol)</name>
        <dbReference type="ChEBI" id="CHEBI:64716"/>
    </ligand>
</feature>
<dbReference type="Pfam" id="PF01790">
    <property type="entry name" value="LGT"/>
    <property type="match status" value="1"/>
</dbReference>
<sequence length="276" mass="31038">MLTYPDINPIAVAIGPFKVHWYGLMYLVGFVGAWALGRYRAAKPDWPLTPEQVDDLIFYGALGVVLGGRIGYMVFYQTPELITHPLSLFQVWDGGMSFHGGLIGVMTAMALFARKYHYNFFTLMDFVAPLVPIGLFAGRIGNFINGELWGKVTTLPWGMVFPTGGPLPRHPSMLYEAFSEGILLFLILFIFSLKPRPRMAVSALFLICYGTFRFLVEFVREPDPQLGYLWDGWLTMGQVLSAPMIVIGIGLMIYAYRRRIMDRPVQPITSSEESAS</sequence>
<reference evidence="8 9" key="1">
    <citation type="submission" date="2016-06" db="EMBL/GenBank/DDBJ databases">
        <title>Insight into the functional genes involving in sulfur oxidation in Pearl River water.</title>
        <authorList>
            <person name="Luo J."/>
            <person name="Tan X."/>
            <person name="Lin W."/>
        </authorList>
    </citation>
    <scope>NUCLEOTIDE SEQUENCE [LARGE SCALE GENOMIC DNA]</scope>
    <source>
        <strain evidence="8 9">LS2</strain>
    </source>
</reference>
<evidence type="ECO:0000256" key="2">
    <source>
        <dbReference type="ARBA" id="ARBA00022475"/>
    </source>
</evidence>
<evidence type="ECO:0000313" key="8">
    <source>
        <dbReference type="EMBL" id="ANJ67059.1"/>
    </source>
</evidence>
<dbReference type="AlphaFoldDB" id="A0A191ZGP8"/>
<evidence type="ECO:0000256" key="1">
    <source>
        <dbReference type="ARBA" id="ARBA00007150"/>
    </source>
</evidence>
<dbReference type="GO" id="GO:0008961">
    <property type="term" value="F:phosphatidylglycerol-prolipoprotein diacylglyceryl transferase activity"/>
    <property type="evidence" value="ECO:0007669"/>
    <property type="project" value="UniProtKB-UniRule"/>
</dbReference>
<feature type="transmembrane region" description="Helical" evidence="7">
    <location>
        <begin position="236"/>
        <end position="256"/>
    </location>
</feature>
<comment type="subcellular location">
    <subcellularLocation>
        <location evidence="7">Cell membrane</location>
        <topology evidence="7">Multi-pass membrane protein</topology>
    </subcellularLocation>
</comment>
<comment type="similarity">
    <text evidence="1 7">Belongs to the Lgt family.</text>
</comment>
<dbReference type="PANTHER" id="PTHR30589">
    <property type="entry name" value="PROLIPOPROTEIN DIACYLGLYCERYL TRANSFERASE"/>
    <property type="match status" value="1"/>
</dbReference>
<feature type="transmembrane region" description="Helical" evidence="7">
    <location>
        <begin position="120"/>
        <end position="140"/>
    </location>
</feature>
<feature type="transmembrane region" description="Helical" evidence="7">
    <location>
        <begin position="199"/>
        <end position="216"/>
    </location>
</feature>
<feature type="transmembrane region" description="Helical" evidence="7">
    <location>
        <begin position="56"/>
        <end position="76"/>
    </location>
</feature>
<dbReference type="HAMAP" id="MF_01147">
    <property type="entry name" value="Lgt"/>
    <property type="match status" value="1"/>
</dbReference>
<dbReference type="PANTHER" id="PTHR30589:SF0">
    <property type="entry name" value="PHOSPHATIDYLGLYCEROL--PROLIPOPROTEIN DIACYLGLYCERYL TRANSFERASE"/>
    <property type="match status" value="1"/>
</dbReference>
<keyword evidence="6 7" id="KW-0472">Membrane</keyword>
<comment type="catalytic activity">
    <reaction evidence="7">
        <text>L-cysteinyl-[prolipoprotein] + a 1,2-diacyl-sn-glycero-3-phospho-(1'-sn-glycerol) = an S-1,2-diacyl-sn-glyceryl-L-cysteinyl-[prolipoprotein] + sn-glycerol 1-phosphate + H(+)</text>
        <dbReference type="Rhea" id="RHEA:56712"/>
        <dbReference type="Rhea" id="RHEA-COMP:14679"/>
        <dbReference type="Rhea" id="RHEA-COMP:14680"/>
        <dbReference type="ChEBI" id="CHEBI:15378"/>
        <dbReference type="ChEBI" id="CHEBI:29950"/>
        <dbReference type="ChEBI" id="CHEBI:57685"/>
        <dbReference type="ChEBI" id="CHEBI:64716"/>
        <dbReference type="ChEBI" id="CHEBI:140658"/>
        <dbReference type="EC" id="2.5.1.145"/>
    </reaction>
</comment>
<evidence type="ECO:0000256" key="4">
    <source>
        <dbReference type="ARBA" id="ARBA00022692"/>
    </source>
</evidence>
<protein>
    <recommendedName>
        <fullName evidence="7">Phosphatidylglycerol--prolipoprotein diacylglyceryl transferase</fullName>
        <ecNumber evidence="7">2.5.1.145</ecNumber>
    </recommendedName>
</protein>
<evidence type="ECO:0000256" key="3">
    <source>
        <dbReference type="ARBA" id="ARBA00022679"/>
    </source>
</evidence>
<keyword evidence="2 7" id="KW-1003">Cell membrane</keyword>